<dbReference type="GO" id="GO:0071111">
    <property type="term" value="F:cyclic-guanylate-specific phosphodiesterase activity"/>
    <property type="evidence" value="ECO:0007669"/>
    <property type="project" value="InterPro"/>
</dbReference>
<dbReference type="Pfam" id="PF00563">
    <property type="entry name" value="EAL"/>
    <property type="match status" value="1"/>
</dbReference>
<dbReference type="SUPFAM" id="SSF141868">
    <property type="entry name" value="EAL domain-like"/>
    <property type="match status" value="1"/>
</dbReference>
<dbReference type="InterPro" id="IPR035919">
    <property type="entry name" value="EAL_sf"/>
</dbReference>
<evidence type="ECO:0000313" key="6">
    <source>
        <dbReference type="Proteomes" id="UP001310558"/>
    </source>
</evidence>
<dbReference type="Proteomes" id="UP001310558">
    <property type="component" value="Unassembled WGS sequence"/>
</dbReference>
<dbReference type="GO" id="GO:0006355">
    <property type="term" value="P:regulation of DNA-templated transcription"/>
    <property type="evidence" value="ECO:0007669"/>
    <property type="project" value="InterPro"/>
</dbReference>
<dbReference type="PANTHER" id="PTHR33121:SF71">
    <property type="entry name" value="OXYGEN SENSOR PROTEIN DOSP"/>
    <property type="match status" value="1"/>
</dbReference>
<dbReference type="InterPro" id="IPR050706">
    <property type="entry name" value="Cyclic-di-GMP_PDE-like"/>
</dbReference>
<dbReference type="EMBL" id="JAMWJU010000001">
    <property type="protein sequence ID" value="MEB7541457.1"/>
    <property type="molecule type" value="Genomic_DNA"/>
</dbReference>
<dbReference type="Gene3D" id="3.20.20.450">
    <property type="entry name" value="EAL domain"/>
    <property type="match status" value="1"/>
</dbReference>
<keyword evidence="1" id="KW-0238">DNA-binding</keyword>
<dbReference type="GO" id="GO:0003677">
    <property type="term" value="F:DNA binding"/>
    <property type="evidence" value="ECO:0007669"/>
    <property type="project" value="UniProtKB-KW"/>
</dbReference>
<evidence type="ECO:0000313" key="3">
    <source>
        <dbReference type="EMBL" id="MEB7541457.1"/>
    </source>
</evidence>
<keyword evidence="6" id="KW-1185">Reference proteome</keyword>
<evidence type="ECO:0000256" key="1">
    <source>
        <dbReference type="ARBA" id="ARBA00023125"/>
    </source>
</evidence>
<dbReference type="InterPro" id="IPR016032">
    <property type="entry name" value="Sig_transdc_resp-reg_C-effctor"/>
</dbReference>
<reference evidence="3 6" key="2">
    <citation type="submission" date="2022-06" db="EMBL/GenBank/DDBJ databases">
        <title>Whole Genome analysis of Bacterial isolates collected during year 2020 from Guwahati, Assam, India.</title>
        <authorList>
            <person name="Mendem S.K."/>
            <person name="Rakshit O."/>
            <person name="Murugesan D."/>
            <person name="Saikia K."/>
            <person name="Shome R."/>
            <person name="Raisen C."/>
            <person name="Holmes M.A."/>
            <person name="Shome B.R."/>
        </authorList>
    </citation>
    <scope>NUCLEOTIDE SEQUENCE [LARGE SCALE GENOMIC DNA]</scope>
    <source>
        <strain evidence="3 6">Sil NS 53</strain>
    </source>
</reference>
<dbReference type="PRINTS" id="PR00038">
    <property type="entry name" value="HTHLUXR"/>
</dbReference>
<evidence type="ECO:0000259" key="2">
    <source>
        <dbReference type="PROSITE" id="PS50883"/>
    </source>
</evidence>
<sequence>MIQTISHRNAARYEQHFVISACGFTFQGYTFFLQQHGINATHLRFNDDEPNSDDVENIVSNQEAEICVFLGDDIVLLLESLKKLASVLNVLPVVRRVTLYGKIPDSWLYRTLGSLLHDKQHLSRVRVARVSDISDAFKNTADVAENHSRLLCEAYTDCSYKEVAKGLTRRELDVLLNFYRGMSVKEQCEKMGLSDKTVYTHRKEGVRKIQPIRMWLNDTHVLRTEGSGDRKNSRERLSSHEIDILNALLKGEIFPAYQIITDRNKKGVGFEILLRWNQNGKIVKPAAFLSDISDIEIWLKITALVIHAAVSGINKYNGKYYFSVNIPPRLASGNALPGMAKKAIEMLFKPHWAEKLVFEFAETIDVTKDNAIPETMRRLRNTGCRLFLDDCFSNHHTMFPVRHIHFDGLKLDRDLVEQFVANDNDYNLIKAIQIYSDMSGSDCVAEGVDSEEKFEKLIALGVKNFQGYYLSRAVREDELDRMVRLFS</sequence>
<dbReference type="EMBL" id="RWHU01000001">
    <property type="protein sequence ID" value="RSK71039.1"/>
    <property type="molecule type" value="Genomic_DNA"/>
</dbReference>
<dbReference type="AlphaFoldDB" id="A0A428M092"/>
<dbReference type="InterPro" id="IPR036388">
    <property type="entry name" value="WH-like_DNA-bd_sf"/>
</dbReference>
<feature type="domain" description="EAL" evidence="2">
    <location>
        <begin position="237"/>
        <end position="487"/>
    </location>
</feature>
<dbReference type="RefSeq" id="WP_125913777.1">
    <property type="nucleotide sequence ID" value="NZ_JAMWIR010000001.1"/>
</dbReference>
<proteinExistence type="predicted"/>
<dbReference type="SMART" id="SM00052">
    <property type="entry name" value="EAL"/>
    <property type="match status" value="1"/>
</dbReference>
<dbReference type="Proteomes" id="UP000276389">
    <property type="component" value="Unassembled WGS sequence"/>
</dbReference>
<dbReference type="InterPro" id="IPR001633">
    <property type="entry name" value="EAL_dom"/>
</dbReference>
<organism evidence="4 5">
    <name type="scientific">Enterobacter huaxiensis</name>
    <dbReference type="NCBI Taxonomy" id="2494702"/>
    <lineage>
        <taxon>Bacteria</taxon>
        <taxon>Pseudomonadati</taxon>
        <taxon>Pseudomonadota</taxon>
        <taxon>Gammaproteobacteria</taxon>
        <taxon>Enterobacterales</taxon>
        <taxon>Enterobacteriaceae</taxon>
        <taxon>Enterobacter</taxon>
    </lineage>
</organism>
<dbReference type="InterPro" id="IPR000792">
    <property type="entry name" value="Tscrpt_reg_LuxR_C"/>
</dbReference>
<dbReference type="CDD" id="cd01948">
    <property type="entry name" value="EAL"/>
    <property type="match status" value="1"/>
</dbReference>
<evidence type="ECO:0000313" key="5">
    <source>
        <dbReference type="Proteomes" id="UP000276389"/>
    </source>
</evidence>
<comment type="caution">
    <text evidence="4">The sequence shown here is derived from an EMBL/GenBank/DDBJ whole genome shotgun (WGS) entry which is preliminary data.</text>
</comment>
<reference evidence="4 5" key="1">
    <citation type="submission" date="2018-12" db="EMBL/GenBank/DDBJ databases">
        <title>The Genome Submission of two Enterobacter spp. strains.</title>
        <authorList>
            <person name="Wu W."/>
            <person name="Wei L."/>
            <person name="Feng Y."/>
            <person name="Zong Z."/>
        </authorList>
    </citation>
    <scope>NUCLEOTIDE SEQUENCE [LARGE SCALE GENOMIC DNA]</scope>
    <source>
        <strain evidence="4 5">WCHEHu045002</strain>
    </source>
</reference>
<dbReference type="Gene3D" id="1.10.10.10">
    <property type="entry name" value="Winged helix-like DNA-binding domain superfamily/Winged helix DNA-binding domain"/>
    <property type="match status" value="1"/>
</dbReference>
<gene>
    <name evidence="4" type="ORF">EJE24_04515</name>
    <name evidence="3" type="ORF">NGC28_03205</name>
</gene>
<dbReference type="PANTHER" id="PTHR33121">
    <property type="entry name" value="CYCLIC DI-GMP PHOSPHODIESTERASE PDEF"/>
    <property type="match status" value="1"/>
</dbReference>
<evidence type="ECO:0000313" key="4">
    <source>
        <dbReference type="EMBL" id="RSK71039.1"/>
    </source>
</evidence>
<protein>
    <submittedName>
        <fullName evidence="4">EAL domain-containing protein</fullName>
    </submittedName>
</protein>
<dbReference type="PROSITE" id="PS50883">
    <property type="entry name" value="EAL"/>
    <property type="match status" value="1"/>
</dbReference>
<name>A0A428M092_9ENTR</name>
<dbReference type="Pfam" id="PF00196">
    <property type="entry name" value="GerE"/>
    <property type="match status" value="1"/>
</dbReference>
<dbReference type="SUPFAM" id="SSF46894">
    <property type="entry name" value="C-terminal effector domain of the bipartite response regulators"/>
    <property type="match status" value="1"/>
</dbReference>
<accession>A0A428M092</accession>